<evidence type="ECO:0000313" key="1">
    <source>
        <dbReference type="EMBL" id="MBE7367761.1"/>
    </source>
</evidence>
<dbReference type="InterPro" id="IPR021317">
    <property type="entry name" value="DUF2917"/>
</dbReference>
<name>A0ABR9S2P0_9BURK</name>
<evidence type="ECO:0000313" key="2">
    <source>
        <dbReference type="Proteomes" id="UP000806285"/>
    </source>
</evidence>
<gene>
    <name evidence="1" type="ORF">IM787_09300</name>
</gene>
<comment type="caution">
    <text evidence="1">The sequence shown here is derived from an EMBL/GenBank/DDBJ whole genome shotgun (WGS) entry which is preliminary data.</text>
</comment>
<reference evidence="1 2" key="1">
    <citation type="submission" date="2020-10" db="EMBL/GenBank/DDBJ databases">
        <title>Ramlibacter sp. HM2 16S ribosomal RNA gene Genome sequencing and assembly.</title>
        <authorList>
            <person name="Kang M."/>
        </authorList>
    </citation>
    <scope>NUCLEOTIDE SEQUENCE [LARGE SCALE GENOMIC DNA]</scope>
    <source>
        <strain evidence="1 2">HM2</strain>
    </source>
</reference>
<protein>
    <submittedName>
        <fullName evidence="1">DUF2917 domain-containing protein</fullName>
    </submittedName>
</protein>
<accession>A0ABR9S2P0</accession>
<dbReference type="RefSeq" id="WP_193676403.1">
    <property type="nucleotide sequence ID" value="NZ_JADDIV010000003.1"/>
</dbReference>
<dbReference type="Proteomes" id="UP000806285">
    <property type="component" value="Unassembled WGS sequence"/>
</dbReference>
<sequence length="98" mass="11026">MLLTLQAPAFMARLFAAPARPRVTRWFAAEVRAGRTREIEAPPGRITVHCRGGEAWITHDGDPRDVMLQASESYKAGDRRRMRVHALKDCVLEIQVDG</sequence>
<dbReference type="EMBL" id="JADDIV010000003">
    <property type="protein sequence ID" value="MBE7367761.1"/>
    <property type="molecule type" value="Genomic_DNA"/>
</dbReference>
<keyword evidence="2" id="KW-1185">Reference proteome</keyword>
<organism evidence="1 2">
    <name type="scientific">Ramlibacter pallidus</name>
    <dbReference type="NCBI Taxonomy" id="2780087"/>
    <lineage>
        <taxon>Bacteria</taxon>
        <taxon>Pseudomonadati</taxon>
        <taxon>Pseudomonadota</taxon>
        <taxon>Betaproteobacteria</taxon>
        <taxon>Burkholderiales</taxon>
        <taxon>Comamonadaceae</taxon>
        <taxon>Ramlibacter</taxon>
    </lineage>
</organism>
<dbReference type="Pfam" id="PF11142">
    <property type="entry name" value="DUF2917"/>
    <property type="match status" value="1"/>
</dbReference>
<proteinExistence type="predicted"/>